<protein>
    <recommendedName>
        <fullName evidence="4">Zn(2)-C6 fungal-type domain-containing protein</fullName>
    </recommendedName>
</protein>
<dbReference type="InParanoid" id="A0A0C3DA20"/>
<feature type="region of interest" description="Disordered" evidence="1">
    <location>
        <begin position="115"/>
        <end position="164"/>
    </location>
</feature>
<feature type="compositionally biased region" description="Basic and acidic residues" evidence="1">
    <location>
        <begin position="36"/>
        <end position="80"/>
    </location>
</feature>
<name>A0A0C3DA20_9AGAM</name>
<feature type="compositionally biased region" description="Basic and acidic residues" evidence="1">
    <location>
        <begin position="139"/>
        <end position="148"/>
    </location>
</feature>
<keyword evidence="3" id="KW-1185">Reference proteome</keyword>
<evidence type="ECO:0000313" key="3">
    <source>
        <dbReference type="Proteomes" id="UP000053989"/>
    </source>
</evidence>
<evidence type="ECO:0000256" key="1">
    <source>
        <dbReference type="SAM" id="MobiDB-lite"/>
    </source>
</evidence>
<feature type="compositionally biased region" description="Low complexity" evidence="1">
    <location>
        <begin position="150"/>
        <end position="162"/>
    </location>
</feature>
<reference evidence="2 3" key="1">
    <citation type="submission" date="2014-04" db="EMBL/GenBank/DDBJ databases">
        <authorList>
            <consortium name="DOE Joint Genome Institute"/>
            <person name="Kuo A."/>
            <person name="Kohler A."/>
            <person name="Nagy L.G."/>
            <person name="Floudas D."/>
            <person name="Copeland A."/>
            <person name="Barry K.W."/>
            <person name="Cichocki N."/>
            <person name="Veneault-Fourrey C."/>
            <person name="LaButti K."/>
            <person name="Lindquist E.A."/>
            <person name="Lipzen A."/>
            <person name="Lundell T."/>
            <person name="Morin E."/>
            <person name="Murat C."/>
            <person name="Sun H."/>
            <person name="Tunlid A."/>
            <person name="Henrissat B."/>
            <person name="Grigoriev I.V."/>
            <person name="Hibbett D.S."/>
            <person name="Martin F."/>
            <person name="Nordberg H.P."/>
            <person name="Cantor M.N."/>
            <person name="Hua S.X."/>
        </authorList>
    </citation>
    <scope>NUCLEOTIDE SEQUENCE [LARGE SCALE GENOMIC DNA]</scope>
    <source>
        <strain evidence="2 3">Foug A</strain>
    </source>
</reference>
<gene>
    <name evidence="2" type="ORF">SCLCIDRAFT_32235</name>
</gene>
<accession>A0A0C3DA20</accession>
<dbReference type="HOGENOM" id="CLU_066285_0_0_1"/>
<feature type="region of interest" description="Disordered" evidence="1">
    <location>
        <begin position="221"/>
        <end position="275"/>
    </location>
</feature>
<sequence>MSAPSKSNTPTPATTTQSKDWTKAATLELNAGTDNETEHKQARLVEQERQHWEQEEAECKAREEVEHKAKEEAERKAVDERQVWEEAARAQMAAERAQAESEAEQAWVEVEKKRMAEEEAAKKRAAEVAAKQQESLTDVSKKRAREEPEAGPSGSGEAEAGGTRARCMHCVKAKAKCKRSGRKHQHACDRCAGLKEKCEWPEAGGTGVGKGKGKEPEKLVIASPHSGEKHKRTKKAAAKDNNNNNEIEQVAGPLKGKGKERARSRSRSGSGDNNRIVQGLDRLVVAVEKLTEGVRIMTAAHKSVYHAGVITEQILHEYKLFLAPEFEGEEWESKEEVNQVEVEAEVEELECEMVEAGDPGLPKKKELVQKGPVVDNSREGFDGE</sequence>
<dbReference type="STRING" id="1036808.A0A0C3DA20"/>
<organism evidence="2 3">
    <name type="scientific">Scleroderma citrinum Foug A</name>
    <dbReference type="NCBI Taxonomy" id="1036808"/>
    <lineage>
        <taxon>Eukaryota</taxon>
        <taxon>Fungi</taxon>
        <taxon>Dikarya</taxon>
        <taxon>Basidiomycota</taxon>
        <taxon>Agaricomycotina</taxon>
        <taxon>Agaricomycetes</taxon>
        <taxon>Agaricomycetidae</taxon>
        <taxon>Boletales</taxon>
        <taxon>Sclerodermatineae</taxon>
        <taxon>Sclerodermataceae</taxon>
        <taxon>Scleroderma</taxon>
    </lineage>
</organism>
<feature type="region of interest" description="Disordered" evidence="1">
    <location>
        <begin position="355"/>
        <end position="384"/>
    </location>
</feature>
<feature type="compositionally biased region" description="Polar residues" evidence="1">
    <location>
        <begin position="1"/>
        <end position="19"/>
    </location>
</feature>
<feature type="region of interest" description="Disordered" evidence="1">
    <location>
        <begin position="1"/>
        <end position="80"/>
    </location>
</feature>
<dbReference type="Proteomes" id="UP000053989">
    <property type="component" value="Unassembled WGS sequence"/>
</dbReference>
<evidence type="ECO:0008006" key="4">
    <source>
        <dbReference type="Google" id="ProtNLM"/>
    </source>
</evidence>
<feature type="compositionally biased region" description="Basic and acidic residues" evidence="1">
    <location>
        <begin position="115"/>
        <end position="126"/>
    </location>
</feature>
<dbReference type="EMBL" id="KN822194">
    <property type="protein sequence ID" value="KIM52956.1"/>
    <property type="molecule type" value="Genomic_DNA"/>
</dbReference>
<evidence type="ECO:0000313" key="2">
    <source>
        <dbReference type="EMBL" id="KIM52956.1"/>
    </source>
</evidence>
<dbReference type="AlphaFoldDB" id="A0A0C3DA20"/>
<proteinExistence type="predicted"/>
<reference evidence="3" key="2">
    <citation type="submission" date="2015-01" db="EMBL/GenBank/DDBJ databases">
        <title>Evolutionary Origins and Diversification of the Mycorrhizal Mutualists.</title>
        <authorList>
            <consortium name="DOE Joint Genome Institute"/>
            <consortium name="Mycorrhizal Genomics Consortium"/>
            <person name="Kohler A."/>
            <person name="Kuo A."/>
            <person name="Nagy L.G."/>
            <person name="Floudas D."/>
            <person name="Copeland A."/>
            <person name="Barry K.W."/>
            <person name="Cichocki N."/>
            <person name="Veneault-Fourrey C."/>
            <person name="LaButti K."/>
            <person name="Lindquist E.A."/>
            <person name="Lipzen A."/>
            <person name="Lundell T."/>
            <person name="Morin E."/>
            <person name="Murat C."/>
            <person name="Riley R."/>
            <person name="Ohm R."/>
            <person name="Sun H."/>
            <person name="Tunlid A."/>
            <person name="Henrissat B."/>
            <person name="Grigoriev I.V."/>
            <person name="Hibbett D.S."/>
            <person name="Martin F."/>
        </authorList>
    </citation>
    <scope>NUCLEOTIDE SEQUENCE [LARGE SCALE GENOMIC DNA]</scope>
    <source>
        <strain evidence="3">Foug A</strain>
    </source>
</reference>
<dbReference type="OrthoDB" id="2712884at2759"/>